<evidence type="ECO:0000313" key="1">
    <source>
        <dbReference type="EMBL" id="CAA55994.1"/>
    </source>
</evidence>
<sequence length="103" mass="11304">MKHVAKKNIEKGSLSLAVKCFKYASGPISTPNARTNSRDPIVHSKPNFLGLAARTGKRKVQRVKQAVAPKRKQTKSTILSVLDNWNHDGSWSCTKSCLDTGNV</sequence>
<proteinExistence type="predicted"/>
<gene>
    <name evidence="1" type="primary">YBL0813</name>
</gene>
<name>E9PA46_YEASX</name>
<dbReference type="AlphaFoldDB" id="E9PA46"/>
<organism evidence="1">
    <name type="scientific">Saccharomyces cerevisiae</name>
    <name type="common">Baker's yeast</name>
    <dbReference type="NCBI Taxonomy" id="4932"/>
    <lineage>
        <taxon>Eukaryota</taxon>
        <taxon>Fungi</taxon>
        <taxon>Dikarya</taxon>
        <taxon>Ascomycota</taxon>
        <taxon>Saccharomycotina</taxon>
        <taxon>Saccharomycetes</taxon>
        <taxon>Saccharomycetales</taxon>
        <taxon>Saccharomycetaceae</taxon>
        <taxon>Saccharomyces</taxon>
    </lineage>
</organism>
<reference evidence="1" key="1">
    <citation type="journal article" date="1995" name="Yeast">
        <title>Sequence analysis of a 78.6 kb segment of the left end of Saccharomyces cerevisiae chromosome II.</title>
        <authorList>
            <person name="Obermaier B."/>
            <person name="Gassenhuber J."/>
            <person name="Piravandi E."/>
            <person name="Domdey H."/>
        </authorList>
    </citation>
    <scope>NUCLEOTIDE SEQUENCE</scope>
    <source>
        <strain evidence="1">S 288c</strain>
    </source>
</reference>
<dbReference type="EMBL" id="X79489">
    <property type="protein sequence ID" value="CAA55994.1"/>
    <property type="molecule type" value="Genomic_DNA"/>
</dbReference>
<protein>
    <submittedName>
        <fullName evidence="1">F-103 protein</fullName>
    </submittedName>
</protein>
<accession>E9PA46</accession>